<dbReference type="EMBL" id="CP108110">
    <property type="protein sequence ID" value="WUQ88507.1"/>
    <property type="molecule type" value="Genomic_DNA"/>
</dbReference>
<dbReference type="PANTHER" id="PTHR33418">
    <property type="entry name" value="HELICASE-ASSOCIATED"/>
    <property type="match status" value="1"/>
</dbReference>
<reference evidence="4" key="1">
    <citation type="submission" date="2022-10" db="EMBL/GenBank/DDBJ databases">
        <title>The complete genomes of actinobacterial strains from the NBC collection.</title>
        <authorList>
            <person name="Joergensen T.S."/>
            <person name="Alvarez Arevalo M."/>
            <person name="Sterndorff E.B."/>
            <person name="Faurdal D."/>
            <person name="Vuksanovic O."/>
            <person name="Mourched A.-S."/>
            <person name="Charusanti P."/>
            <person name="Shaw S."/>
            <person name="Blin K."/>
            <person name="Weber T."/>
        </authorList>
    </citation>
    <scope>NUCLEOTIDE SEQUENCE</scope>
    <source>
        <strain evidence="4">NBC_00222</strain>
    </source>
</reference>
<keyword evidence="5" id="KW-1185">Reference proteome</keyword>
<gene>
    <name evidence="4" type="ORF">OHA16_39250</name>
</gene>
<evidence type="ECO:0000259" key="3">
    <source>
        <dbReference type="Pfam" id="PF03457"/>
    </source>
</evidence>
<organism evidence="4 5">
    <name type="scientific">Kitasatospora purpeofusca</name>
    <dbReference type="NCBI Taxonomy" id="67352"/>
    <lineage>
        <taxon>Bacteria</taxon>
        <taxon>Bacillati</taxon>
        <taxon>Actinomycetota</taxon>
        <taxon>Actinomycetes</taxon>
        <taxon>Kitasatosporales</taxon>
        <taxon>Streptomycetaceae</taxon>
        <taxon>Kitasatospora</taxon>
    </lineage>
</organism>
<evidence type="ECO:0000256" key="1">
    <source>
        <dbReference type="SAM" id="MobiDB-lite"/>
    </source>
</evidence>
<sequence length="479" mass="52497">MSPSSVDAALRAVLERHRQTVTVRVGSWPGLAVLCNCRVLGEGVDVRAVDSVAFLDPKGSPVEIVQAIGRALRKKPEDDKLASLLVVCFTRPGESEEDMVTSASYRPLVRVLQGLRAHDEEAVDMLAIPTTNTPHRPPQRIGAQPGEGEEENRLLVRFSSQRDPFFLADLVQFNIIDTERMDWARGYMAGRAFRKREKHLRVPYEHKEGGYGLGRWISVQRRVHAAGAMEGGRYKRLEALGMVWDEQEAAFQENLAAARAWYAEHRTLAAPRGAVALDRAVGQWLSNCRRPGAMAGQPKRAESLAEIDPDWNPDWPVDWQRHWAGVALCLDGGATLADLVPGVTVHGDDIGRWLERQRRPTAWQSLMPGQRERLTRLGIEPYPAAQTPTGAAAGGRKTAGGGAAFDRGVAALAQYAGREQRVVVPRGHVETLADGSEVKLGVWLSNTKSRRDRLGEEQLAQLAGLGLPWASPVVAVAGS</sequence>
<evidence type="ECO:0000259" key="2">
    <source>
        <dbReference type="Pfam" id="PF00271"/>
    </source>
</evidence>
<dbReference type="Proteomes" id="UP001432222">
    <property type="component" value="Chromosome"/>
</dbReference>
<feature type="domain" description="Helicase C-terminal" evidence="2">
    <location>
        <begin position="33"/>
        <end position="74"/>
    </location>
</feature>
<feature type="domain" description="Helicase-associated" evidence="3">
    <location>
        <begin position="181"/>
        <end position="242"/>
    </location>
</feature>
<dbReference type="RefSeq" id="WP_328959054.1">
    <property type="nucleotide sequence ID" value="NZ_CP108110.1"/>
</dbReference>
<dbReference type="InterPro" id="IPR027417">
    <property type="entry name" value="P-loop_NTPase"/>
</dbReference>
<dbReference type="InterPro" id="IPR005114">
    <property type="entry name" value="Helicase_assoc"/>
</dbReference>
<evidence type="ECO:0000313" key="5">
    <source>
        <dbReference type="Proteomes" id="UP001432222"/>
    </source>
</evidence>
<dbReference type="PANTHER" id="PTHR33418:SF1">
    <property type="entry name" value="HELICASE-ASSOCIATED DOMAIN-CONTAINING PROTEIN"/>
    <property type="match status" value="1"/>
</dbReference>
<protein>
    <submittedName>
        <fullName evidence="4">Helicase associated domain protein</fullName>
    </submittedName>
</protein>
<dbReference type="InterPro" id="IPR001650">
    <property type="entry name" value="Helicase_C-like"/>
</dbReference>
<evidence type="ECO:0000313" key="4">
    <source>
        <dbReference type="EMBL" id="WUQ88507.1"/>
    </source>
</evidence>
<dbReference type="Gene3D" id="3.40.50.300">
    <property type="entry name" value="P-loop containing nucleotide triphosphate hydrolases"/>
    <property type="match status" value="1"/>
</dbReference>
<accession>A0ABZ1UBF9</accession>
<dbReference type="Pfam" id="PF00271">
    <property type="entry name" value="Helicase_C"/>
    <property type="match status" value="1"/>
</dbReference>
<proteinExistence type="predicted"/>
<dbReference type="SUPFAM" id="SSF52540">
    <property type="entry name" value="P-loop containing nucleoside triphosphate hydrolases"/>
    <property type="match status" value="1"/>
</dbReference>
<feature type="domain" description="Helicase-associated" evidence="3">
    <location>
        <begin position="247"/>
        <end position="308"/>
    </location>
</feature>
<feature type="region of interest" description="Disordered" evidence="1">
    <location>
        <begin position="129"/>
        <end position="148"/>
    </location>
</feature>
<dbReference type="Pfam" id="PF03457">
    <property type="entry name" value="HA"/>
    <property type="match status" value="2"/>
</dbReference>
<name>A0ABZ1UBF9_9ACTN</name>
<dbReference type="Gene3D" id="6.10.140.530">
    <property type="match status" value="1"/>
</dbReference>